<dbReference type="InterPro" id="IPR020449">
    <property type="entry name" value="Tscrpt_reg_AraC-type_HTH"/>
</dbReference>
<keyword evidence="7" id="KW-1185">Reference proteome</keyword>
<dbReference type="EMBL" id="RAQM01000010">
    <property type="protein sequence ID" value="RKF03198.1"/>
    <property type="molecule type" value="Genomic_DNA"/>
</dbReference>
<dbReference type="GO" id="GO:0043565">
    <property type="term" value="F:sequence-specific DNA binding"/>
    <property type="evidence" value="ECO:0007669"/>
    <property type="project" value="InterPro"/>
</dbReference>
<dbReference type="AlphaFoldDB" id="A0A420DZK3"/>
<evidence type="ECO:0000313" key="6">
    <source>
        <dbReference type="EMBL" id="RKF03198.1"/>
    </source>
</evidence>
<dbReference type="Pfam" id="PF12833">
    <property type="entry name" value="HTH_18"/>
    <property type="match status" value="1"/>
</dbReference>
<feature type="domain" description="HTH araC/xylS-type" evidence="5">
    <location>
        <begin position="447"/>
        <end position="559"/>
    </location>
</feature>
<evidence type="ECO:0000313" key="7">
    <source>
        <dbReference type="Proteomes" id="UP000285780"/>
    </source>
</evidence>
<keyword evidence="4" id="KW-1133">Transmembrane helix</keyword>
<evidence type="ECO:0000256" key="3">
    <source>
        <dbReference type="ARBA" id="ARBA00023163"/>
    </source>
</evidence>
<dbReference type="PANTHER" id="PTHR43280:SF2">
    <property type="entry name" value="HTH-TYPE TRANSCRIPTIONAL REGULATOR EXSA"/>
    <property type="match status" value="1"/>
</dbReference>
<organism evidence="6 7">
    <name type="scientific">Tenacibaculum lutimaris</name>
    <dbReference type="NCBI Taxonomy" id="285258"/>
    <lineage>
        <taxon>Bacteria</taxon>
        <taxon>Pseudomonadati</taxon>
        <taxon>Bacteroidota</taxon>
        <taxon>Flavobacteriia</taxon>
        <taxon>Flavobacteriales</taxon>
        <taxon>Flavobacteriaceae</taxon>
        <taxon>Tenacibaculum</taxon>
    </lineage>
</organism>
<keyword evidence="2" id="KW-0238">DNA-binding</keyword>
<evidence type="ECO:0000256" key="2">
    <source>
        <dbReference type="ARBA" id="ARBA00023125"/>
    </source>
</evidence>
<name>A0A420DZK3_9FLAO</name>
<proteinExistence type="predicted"/>
<dbReference type="InterPro" id="IPR018060">
    <property type="entry name" value="HTH_AraC"/>
</dbReference>
<dbReference type="PANTHER" id="PTHR43280">
    <property type="entry name" value="ARAC-FAMILY TRANSCRIPTIONAL REGULATOR"/>
    <property type="match status" value="1"/>
</dbReference>
<protein>
    <submittedName>
        <fullName evidence="6">Helix-turn-helix protein</fullName>
    </submittedName>
</protein>
<dbReference type="InterPro" id="IPR011990">
    <property type="entry name" value="TPR-like_helical_dom_sf"/>
</dbReference>
<accession>A0A420DZK3</accession>
<dbReference type="PROSITE" id="PS01124">
    <property type="entry name" value="HTH_ARAC_FAMILY_2"/>
    <property type="match status" value="1"/>
</dbReference>
<feature type="transmembrane region" description="Helical" evidence="4">
    <location>
        <begin position="397"/>
        <end position="416"/>
    </location>
</feature>
<keyword evidence="1" id="KW-0805">Transcription regulation</keyword>
<comment type="caution">
    <text evidence="6">The sequence shown here is derived from an EMBL/GenBank/DDBJ whole genome shotgun (WGS) entry which is preliminary data.</text>
</comment>
<gene>
    <name evidence="6" type="ORF">C8N26_2188</name>
</gene>
<evidence type="ECO:0000256" key="1">
    <source>
        <dbReference type="ARBA" id="ARBA00023015"/>
    </source>
</evidence>
<dbReference type="InterPro" id="IPR009057">
    <property type="entry name" value="Homeodomain-like_sf"/>
</dbReference>
<sequence>MTRFLITILITFSFSTKITSQVKNLDSFYLDKINYYKNINNDSLFFYCKKLEQSDNICKSLEGSTGKSYGFYRKKDYDKAESISLKVIKQVDSILKHKDLTCLLDRKIAALNRLFWIKKNQEKYQEAFAILIQKEDLIVNHPVKDDVNFRNLLGLTLSKAVIKNKLDMQGKAKSILLQSLSEAKNPILKNIQKDEFFLHWKANSYNCLGNTYVSLNNQHPNKAFLDSANYYYDKAYEVAKMFDPPHKDSEIIYNFRKTEVLMKQNKYQKAIDLINNYKNINNGYNYLHREYFQKAICFHNLNNSDSAVYYSNKLLKNHKNCETSKLITVYDILSKEYNNLNKLDSAFKYSALTLEQFNLARNNKDKTFNLFYSNNFNKAQLLNQEIKEKEASKQKKLTISFVALLITFFIITFYLLKKEKEKKKELILMINNDKPVETEKKEYNIDEELENKILNEFTNAKKNLDFLKPDFSINYIADKLETNNTYVSFVFNKHHDESFKQYCTKLKINYVVEKLKSDKTFRKYSIQAIADEIGYTNASAFTRAFKKHIGVTPSAFLKTLDD</sequence>
<evidence type="ECO:0000259" key="5">
    <source>
        <dbReference type="PROSITE" id="PS01124"/>
    </source>
</evidence>
<dbReference type="SUPFAM" id="SSF48452">
    <property type="entry name" value="TPR-like"/>
    <property type="match status" value="1"/>
</dbReference>
<dbReference type="SMART" id="SM00342">
    <property type="entry name" value="HTH_ARAC"/>
    <property type="match status" value="1"/>
</dbReference>
<dbReference type="Gene3D" id="1.10.10.60">
    <property type="entry name" value="Homeodomain-like"/>
    <property type="match status" value="2"/>
</dbReference>
<evidence type="ECO:0000256" key="4">
    <source>
        <dbReference type="SAM" id="Phobius"/>
    </source>
</evidence>
<dbReference type="SUPFAM" id="SSF46689">
    <property type="entry name" value="Homeodomain-like"/>
    <property type="match status" value="1"/>
</dbReference>
<keyword evidence="4" id="KW-0472">Membrane</keyword>
<keyword evidence="4" id="KW-0812">Transmembrane</keyword>
<dbReference type="PRINTS" id="PR00032">
    <property type="entry name" value="HTHARAC"/>
</dbReference>
<dbReference type="Proteomes" id="UP000285780">
    <property type="component" value="Unassembled WGS sequence"/>
</dbReference>
<dbReference type="GO" id="GO:0003700">
    <property type="term" value="F:DNA-binding transcription factor activity"/>
    <property type="evidence" value="ECO:0007669"/>
    <property type="project" value="InterPro"/>
</dbReference>
<reference evidence="6 7" key="1">
    <citation type="submission" date="2018-09" db="EMBL/GenBank/DDBJ databases">
        <title>Genomic Encyclopedia of Archaeal and Bacterial Type Strains, Phase II (KMG-II): from individual species to whole genera.</title>
        <authorList>
            <person name="Goeker M."/>
        </authorList>
    </citation>
    <scope>NUCLEOTIDE SEQUENCE [LARGE SCALE GENOMIC DNA]</scope>
    <source>
        <strain evidence="6 7">DSM 16505</strain>
    </source>
</reference>
<dbReference type="RefSeq" id="WP_120187294.1">
    <property type="nucleotide sequence ID" value="NZ_RAQM01000010.1"/>
</dbReference>
<keyword evidence="3" id="KW-0804">Transcription</keyword>